<protein>
    <submittedName>
        <fullName evidence="3">GAF domain-containing protein</fullName>
    </submittedName>
</protein>
<dbReference type="SUPFAM" id="SSF55781">
    <property type="entry name" value="GAF domain-like"/>
    <property type="match status" value="1"/>
</dbReference>
<feature type="domain" description="GAF" evidence="2">
    <location>
        <begin position="16"/>
        <end position="101"/>
    </location>
</feature>
<organism evidence="3 4">
    <name type="scientific">Marinobacterium aestuariivivens</name>
    <dbReference type="NCBI Taxonomy" id="1698799"/>
    <lineage>
        <taxon>Bacteria</taxon>
        <taxon>Pseudomonadati</taxon>
        <taxon>Pseudomonadota</taxon>
        <taxon>Gammaproteobacteria</taxon>
        <taxon>Oceanospirillales</taxon>
        <taxon>Oceanospirillaceae</taxon>
        <taxon>Marinobacterium</taxon>
    </lineage>
</organism>
<evidence type="ECO:0000313" key="4">
    <source>
        <dbReference type="Proteomes" id="UP001596422"/>
    </source>
</evidence>
<dbReference type="Pfam" id="PF01590">
    <property type="entry name" value="GAF"/>
    <property type="match status" value="1"/>
</dbReference>
<proteinExistence type="predicted"/>
<dbReference type="Gene3D" id="3.30.450.40">
    <property type="match status" value="1"/>
</dbReference>
<comment type="caution">
    <text evidence="3">The sequence shown here is derived from an EMBL/GenBank/DDBJ whole genome shotgun (WGS) entry which is preliminary data.</text>
</comment>
<dbReference type="InterPro" id="IPR003018">
    <property type="entry name" value="GAF"/>
</dbReference>
<dbReference type="Proteomes" id="UP001596422">
    <property type="component" value="Unassembled WGS sequence"/>
</dbReference>
<evidence type="ECO:0000256" key="1">
    <source>
        <dbReference type="SAM" id="MobiDB-lite"/>
    </source>
</evidence>
<dbReference type="RefSeq" id="WP_379908676.1">
    <property type="nucleotide sequence ID" value="NZ_JBHSWE010000001.1"/>
</dbReference>
<keyword evidence="4" id="KW-1185">Reference proteome</keyword>
<reference evidence="4" key="1">
    <citation type="journal article" date="2019" name="Int. J. Syst. Evol. Microbiol.">
        <title>The Global Catalogue of Microorganisms (GCM) 10K type strain sequencing project: providing services to taxonomists for standard genome sequencing and annotation.</title>
        <authorList>
            <consortium name="The Broad Institute Genomics Platform"/>
            <consortium name="The Broad Institute Genome Sequencing Center for Infectious Disease"/>
            <person name="Wu L."/>
            <person name="Ma J."/>
        </authorList>
    </citation>
    <scope>NUCLEOTIDE SEQUENCE [LARGE SCALE GENOMIC DNA]</scope>
    <source>
        <strain evidence="4">NBRC 111756</strain>
    </source>
</reference>
<evidence type="ECO:0000259" key="2">
    <source>
        <dbReference type="Pfam" id="PF01590"/>
    </source>
</evidence>
<feature type="region of interest" description="Disordered" evidence="1">
    <location>
        <begin position="123"/>
        <end position="143"/>
    </location>
</feature>
<accession>A0ABW1ZY94</accession>
<feature type="compositionally biased region" description="Polar residues" evidence="1">
    <location>
        <begin position="123"/>
        <end position="136"/>
    </location>
</feature>
<gene>
    <name evidence="3" type="ORF">ACFQDL_08775</name>
</gene>
<name>A0ABW1ZY94_9GAMM</name>
<sequence>MAPPGAALRNGDDFELSTTYCSMVLASGDVIAIDHMSQSEYAGHPCFDAFRLECYIGVPVWVNGELYGTLNFSSSKPYERHFDASDLEFMRLLGRWVGVSIAEEHSLDELKRLATTDSLTGVSSRGSLFRPSSRSSAGPGATTRRCRCCCSISTTSRRSTIASGIRPETRR</sequence>
<evidence type="ECO:0000313" key="3">
    <source>
        <dbReference type="EMBL" id="MFC6670168.1"/>
    </source>
</evidence>
<dbReference type="InterPro" id="IPR029016">
    <property type="entry name" value="GAF-like_dom_sf"/>
</dbReference>
<dbReference type="EMBL" id="JBHSWE010000001">
    <property type="protein sequence ID" value="MFC6670168.1"/>
    <property type="molecule type" value="Genomic_DNA"/>
</dbReference>